<comment type="caution">
    <text evidence="13">The sequence shown here is derived from an EMBL/GenBank/DDBJ whole genome shotgun (WGS) entry which is preliminary data.</text>
</comment>
<dbReference type="PANTHER" id="PTHR30478">
    <property type="entry name" value="DNA POLYMERASE III SUBUNIT BETA"/>
    <property type="match status" value="1"/>
</dbReference>
<dbReference type="GO" id="GO:0003677">
    <property type="term" value="F:DNA binding"/>
    <property type="evidence" value="ECO:0007669"/>
    <property type="project" value="UniProtKB-UniRule"/>
</dbReference>
<dbReference type="PIRSF" id="PIRSF000804">
    <property type="entry name" value="DNA_pol_III_b"/>
    <property type="match status" value="1"/>
</dbReference>
<keyword evidence="3 9" id="KW-0963">Cytoplasm</keyword>
<dbReference type="InterPro" id="IPR001001">
    <property type="entry name" value="DNA_polIII_beta"/>
</dbReference>
<evidence type="ECO:0000256" key="9">
    <source>
        <dbReference type="PIRNR" id="PIRNR000804"/>
    </source>
</evidence>
<keyword evidence="5 9" id="KW-0548">Nucleotidyltransferase</keyword>
<dbReference type="Pfam" id="PF02767">
    <property type="entry name" value="DNA_pol3_beta_2"/>
    <property type="match status" value="1"/>
</dbReference>
<dbReference type="InterPro" id="IPR022634">
    <property type="entry name" value="DNA_polIII_beta_N"/>
</dbReference>
<feature type="domain" description="DNA polymerase III beta sliding clamp N-terminal" evidence="10">
    <location>
        <begin position="1"/>
        <end position="120"/>
    </location>
</feature>
<dbReference type="InterPro" id="IPR022635">
    <property type="entry name" value="DNA_polIII_beta_C"/>
</dbReference>
<dbReference type="OrthoDB" id="468978at2"/>
<evidence type="ECO:0000256" key="2">
    <source>
        <dbReference type="ARBA" id="ARBA00010752"/>
    </source>
</evidence>
<dbReference type="InterPro" id="IPR046938">
    <property type="entry name" value="DNA_clamp_sf"/>
</dbReference>
<sequence>MKLSTTSRELLSQLQTVTRVASSRSAVQALSGVQLAAAEGAVELRATDMEVSLRVPLIATVERDGTVVLPARLLLDVARQLPDGPMTLELRQAEQDVEIVCGPARFHIRTLRNEDFPTLPTRADAAGDQVVTMPAGAFVGTIGKVARSASRDETRPILTGILVSASGDELRMVATDSYRLSVKETKLEAPIEQGFEANVPARALQELERIVQGGDASEIRIGLRENQVVFEVGATVLSSRLIDGQFPNYRQLLPDTYEHELHVPGDELAGVVRRISLMAQKNAPLRLAFQEGELTVSAQTPDVGEASEPLPVPFTGEPFEIGFNPDFLRDGLESVESGDVVLKLISPLRPGLIEAGDGSGFLYLIMPIRLNV</sequence>
<dbReference type="CDD" id="cd00140">
    <property type="entry name" value="beta_clamp"/>
    <property type="match status" value="1"/>
</dbReference>
<comment type="similarity">
    <text evidence="2 9">Belongs to the beta sliding clamp family.</text>
</comment>
<dbReference type="InterPro" id="IPR022637">
    <property type="entry name" value="DNA_polIII_beta_cen"/>
</dbReference>
<keyword evidence="7 9" id="KW-0239">DNA-directed DNA polymerase</keyword>
<feature type="domain" description="DNA polymerase III beta sliding clamp central" evidence="11">
    <location>
        <begin position="136"/>
        <end position="248"/>
    </location>
</feature>
<organism evidence="13 14">
    <name type="scientific">Paraconexibacter algicola</name>
    <dbReference type="NCBI Taxonomy" id="2133960"/>
    <lineage>
        <taxon>Bacteria</taxon>
        <taxon>Bacillati</taxon>
        <taxon>Actinomycetota</taxon>
        <taxon>Thermoleophilia</taxon>
        <taxon>Solirubrobacterales</taxon>
        <taxon>Paraconexibacteraceae</taxon>
        <taxon>Paraconexibacter</taxon>
    </lineage>
</organism>
<dbReference type="GO" id="GO:0006271">
    <property type="term" value="P:DNA strand elongation involved in DNA replication"/>
    <property type="evidence" value="ECO:0007669"/>
    <property type="project" value="TreeGrafter"/>
</dbReference>
<keyword evidence="8" id="KW-0238">DNA-binding</keyword>
<evidence type="ECO:0000256" key="1">
    <source>
        <dbReference type="ARBA" id="ARBA00004496"/>
    </source>
</evidence>
<name>A0A2T4UJ16_9ACTN</name>
<dbReference type="Proteomes" id="UP000240739">
    <property type="component" value="Unassembled WGS sequence"/>
</dbReference>
<dbReference type="Gene3D" id="3.70.10.10">
    <property type="match status" value="1"/>
</dbReference>
<evidence type="ECO:0000256" key="4">
    <source>
        <dbReference type="ARBA" id="ARBA00022679"/>
    </source>
</evidence>
<dbReference type="NCBIfam" id="TIGR00663">
    <property type="entry name" value="dnan"/>
    <property type="match status" value="1"/>
</dbReference>
<dbReference type="RefSeq" id="WP_107567662.1">
    <property type="nucleotide sequence ID" value="NZ_PYYB01000001.1"/>
</dbReference>
<keyword evidence="6 9" id="KW-0235">DNA replication</keyword>
<keyword evidence="4 9" id="KW-0808">Transferase</keyword>
<dbReference type="Gene3D" id="3.10.150.10">
    <property type="entry name" value="DNA Polymerase III, subunit A, domain 2"/>
    <property type="match status" value="1"/>
</dbReference>
<dbReference type="SUPFAM" id="SSF55979">
    <property type="entry name" value="DNA clamp"/>
    <property type="match status" value="3"/>
</dbReference>
<accession>A0A2T4UJ16</accession>
<dbReference type="EMBL" id="PYYB01000001">
    <property type="protein sequence ID" value="PTL59226.1"/>
    <property type="molecule type" value="Genomic_DNA"/>
</dbReference>
<evidence type="ECO:0000259" key="12">
    <source>
        <dbReference type="Pfam" id="PF02768"/>
    </source>
</evidence>
<comment type="function">
    <text evidence="9">Confers DNA tethering and processivity to DNA polymerases and other proteins. Acts as a clamp, forming a ring around DNA (a reaction catalyzed by the clamp-loading complex) which diffuses in an ATP-independent manner freely and bidirectionally along dsDNA. Initially characterized for its ability to contact the catalytic subunit of DNA polymerase III (Pol III), a complex, multichain enzyme responsible for most of the replicative synthesis in bacteria; Pol III exhibits 3'-5' exonuclease proofreading activity. The beta chain is required for initiation of replication as well as for processivity of DNA replication.</text>
</comment>
<proteinExistence type="inferred from homology"/>
<dbReference type="GO" id="GO:0005737">
    <property type="term" value="C:cytoplasm"/>
    <property type="evidence" value="ECO:0007669"/>
    <property type="project" value="UniProtKB-SubCell"/>
</dbReference>
<evidence type="ECO:0000256" key="8">
    <source>
        <dbReference type="ARBA" id="ARBA00023125"/>
    </source>
</evidence>
<reference evidence="13 14" key="1">
    <citation type="submission" date="2018-03" db="EMBL/GenBank/DDBJ databases">
        <title>Aquarubrobacter algicola gen. nov., sp. nov., a novel actinobacterium isolated from shallow eutrophic lake during the end of cyanobacterial harmful algal blooms.</title>
        <authorList>
            <person name="Chun S.J."/>
        </authorList>
    </citation>
    <scope>NUCLEOTIDE SEQUENCE [LARGE SCALE GENOMIC DNA]</scope>
    <source>
        <strain evidence="13 14">Seoho-28</strain>
    </source>
</reference>
<dbReference type="Pfam" id="PF02768">
    <property type="entry name" value="DNA_pol3_beta_3"/>
    <property type="match status" value="1"/>
</dbReference>
<dbReference type="GO" id="GO:0008408">
    <property type="term" value="F:3'-5' exonuclease activity"/>
    <property type="evidence" value="ECO:0007669"/>
    <property type="project" value="InterPro"/>
</dbReference>
<feature type="domain" description="DNA polymerase III beta sliding clamp C-terminal" evidence="12">
    <location>
        <begin position="250"/>
        <end position="369"/>
    </location>
</feature>
<comment type="subcellular location">
    <subcellularLocation>
        <location evidence="1 9">Cytoplasm</location>
    </subcellularLocation>
</comment>
<protein>
    <recommendedName>
        <fullName evidence="9">Beta sliding clamp</fullName>
    </recommendedName>
</protein>
<comment type="subunit">
    <text evidence="9">Forms a ring-shaped head-to-tail homodimer around DNA.</text>
</comment>
<evidence type="ECO:0000256" key="5">
    <source>
        <dbReference type="ARBA" id="ARBA00022695"/>
    </source>
</evidence>
<keyword evidence="14" id="KW-1185">Reference proteome</keyword>
<evidence type="ECO:0000313" key="13">
    <source>
        <dbReference type="EMBL" id="PTL59226.1"/>
    </source>
</evidence>
<dbReference type="Pfam" id="PF00712">
    <property type="entry name" value="DNA_pol3_beta"/>
    <property type="match status" value="1"/>
</dbReference>
<evidence type="ECO:0000256" key="7">
    <source>
        <dbReference type="ARBA" id="ARBA00022932"/>
    </source>
</evidence>
<dbReference type="GO" id="GO:0003887">
    <property type="term" value="F:DNA-directed DNA polymerase activity"/>
    <property type="evidence" value="ECO:0007669"/>
    <property type="project" value="UniProtKB-UniRule"/>
</dbReference>
<evidence type="ECO:0000313" key="14">
    <source>
        <dbReference type="Proteomes" id="UP000240739"/>
    </source>
</evidence>
<evidence type="ECO:0000259" key="11">
    <source>
        <dbReference type="Pfam" id="PF02767"/>
    </source>
</evidence>
<dbReference type="AlphaFoldDB" id="A0A2T4UJ16"/>
<evidence type="ECO:0000256" key="3">
    <source>
        <dbReference type="ARBA" id="ARBA00022490"/>
    </source>
</evidence>
<dbReference type="GO" id="GO:0009360">
    <property type="term" value="C:DNA polymerase III complex"/>
    <property type="evidence" value="ECO:0007669"/>
    <property type="project" value="InterPro"/>
</dbReference>
<dbReference type="SMART" id="SM00480">
    <property type="entry name" value="POL3Bc"/>
    <property type="match status" value="1"/>
</dbReference>
<gene>
    <name evidence="13" type="primary">dnaN</name>
    <name evidence="13" type="ORF">C7Y72_05955</name>
</gene>
<dbReference type="PANTHER" id="PTHR30478:SF0">
    <property type="entry name" value="BETA SLIDING CLAMP"/>
    <property type="match status" value="1"/>
</dbReference>
<evidence type="ECO:0000256" key="6">
    <source>
        <dbReference type="ARBA" id="ARBA00022705"/>
    </source>
</evidence>
<evidence type="ECO:0000259" key="10">
    <source>
        <dbReference type="Pfam" id="PF00712"/>
    </source>
</evidence>